<proteinExistence type="inferred from homology"/>
<dbReference type="GO" id="GO:0016212">
    <property type="term" value="F:kynurenine-oxoglutarate transaminase activity"/>
    <property type="evidence" value="ECO:0007669"/>
    <property type="project" value="TreeGrafter"/>
</dbReference>
<dbReference type="InterPro" id="IPR051326">
    <property type="entry name" value="Kynurenine-oxoglutarate_AT"/>
</dbReference>
<comment type="caution">
    <text evidence="8">The sequence shown here is derived from an EMBL/GenBank/DDBJ whole genome shotgun (WGS) entry which is preliminary data.</text>
</comment>
<sequence>MSLNLADRCNLVMQSDIRTMSLECARIGGINLSQGICDTPVPPEVLRRAADAVMQGPNIYTHYAGLHELRQAIADKQRRFSGMELDPEREVVISAGATGAMYCAFQALLNRGDEVLVFEPFYGYHVSTLRAVEAVPVFVPLNPPHWSFALEALEAAVTPNTKAILINTPANPSGKVFSREELSLLAEFAILHDLFVLTDEMYEHFVFDGRTHVSMATLPGMRERTITVSGLSKTFSITGWRIGYAMCDARWAGAIGYFNDLCYVCAPSPLQAGVTVGLRSLDDSYYKGLASEYEAKRNRFCAALSEAGLDPFIPEGAYYVLANTDGLSGETARERAMHILHHTGVASVPGSAFFHGTGGENLVRFCFAKEQSVLDEACEKLQKLRTV</sequence>
<keyword evidence="4 6" id="KW-0808">Transferase</keyword>
<dbReference type="EMBL" id="DRSQ01000227">
    <property type="protein sequence ID" value="HHE33000.1"/>
    <property type="molecule type" value="Genomic_DNA"/>
</dbReference>
<reference evidence="8" key="1">
    <citation type="journal article" date="2020" name="mSystems">
        <title>Genome- and Community-Level Interaction Insights into Carbon Utilization and Element Cycling Functions of Hydrothermarchaeota in Hydrothermal Sediment.</title>
        <authorList>
            <person name="Zhou Z."/>
            <person name="Liu Y."/>
            <person name="Xu W."/>
            <person name="Pan J."/>
            <person name="Luo Z.H."/>
            <person name="Li M."/>
        </authorList>
    </citation>
    <scope>NUCLEOTIDE SEQUENCE [LARGE SCALE GENOMIC DNA]</scope>
    <source>
        <strain evidence="8">HyVt-633</strain>
    </source>
</reference>
<dbReference type="PROSITE" id="PS00105">
    <property type="entry name" value="AA_TRANSFER_CLASS_1"/>
    <property type="match status" value="1"/>
</dbReference>
<dbReference type="Proteomes" id="UP000886058">
    <property type="component" value="Unassembled WGS sequence"/>
</dbReference>
<evidence type="ECO:0000256" key="3">
    <source>
        <dbReference type="ARBA" id="ARBA00022576"/>
    </source>
</evidence>
<dbReference type="CDD" id="cd00609">
    <property type="entry name" value="AAT_like"/>
    <property type="match status" value="1"/>
</dbReference>
<organism evidence="8">
    <name type="scientific">Chlorobaculum parvum</name>
    <dbReference type="NCBI Taxonomy" id="274539"/>
    <lineage>
        <taxon>Bacteria</taxon>
        <taxon>Pseudomonadati</taxon>
        <taxon>Chlorobiota</taxon>
        <taxon>Chlorobiia</taxon>
        <taxon>Chlorobiales</taxon>
        <taxon>Chlorobiaceae</taxon>
        <taxon>Chlorobaculum</taxon>
    </lineage>
</organism>
<dbReference type="Pfam" id="PF00155">
    <property type="entry name" value="Aminotran_1_2"/>
    <property type="match status" value="1"/>
</dbReference>
<keyword evidence="3 6" id="KW-0032">Aminotransferase</keyword>
<dbReference type="InterPro" id="IPR015421">
    <property type="entry name" value="PyrdxlP-dep_Trfase_major"/>
</dbReference>
<dbReference type="AlphaFoldDB" id="A0A7C5HNY7"/>
<dbReference type="InterPro" id="IPR015422">
    <property type="entry name" value="PyrdxlP-dep_Trfase_small"/>
</dbReference>
<dbReference type="EC" id="2.6.1.-" evidence="6"/>
<dbReference type="Gene3D" id="3.90.1150.10">
    <property type="entry name" value="Aspartate Aminotransferase, domain 1"/>
    <property type="match status" value="1"/>
</dbReference>
<dbReference type="PANTHER" id="PTHR43807:SF20">
    <property type="entry name" value="FI04487P"/>
    <property type="match status" value="1"/>
</dbReference>
<evidence type="ECO:0000259" key="7">
    <source>
        <dbReference type="Pfam" id="PF00155"/>
    </source>
</evidence>
<dbReference type="GO" id="GO:0005737">
    <property type="term" value="C:cytoplasm"/>
    <property type="evidence" value="ECO:0007669"/>
    <property type="project" value="TreeGrafter"/>
</dbReference>
<dbReference type="InterPro" id="IPR004838">
    <property type="entry name" value="NHTrfase_class1_PyrdxlP-BS"/>
</dbReference>
<evidence type="ECO:0000256" key="1">
    <source>
        <dbReference type="ARBA" id="ARBA00001933"/>
    </source>
</evidence>
<comment type="similarity">
    <text evidence="2 6">Belongs to the class-I pyridoxal-phosphate-dependent aminotransferase family.</text>
</comment>
<comment type="cofactor">
    <cofactor evidence="1 6">
        <name>pyridoxal 5'-phosphate</name>
        <dbReference type="ChEBI" id="CHEBI:597326"/>
    </cofactor>
</comment>
<evidence type="ECO:0000256" key="4">
    <source>
        <dbReference type="ARBA" id="ARBA00022679"/>
    </source>
</evidence>
<dbReference type="PANTHER" id="PTHR43807">
    <property type="entry name" value="FI04487P"/>
    <property type="match status" value="1"/>
</dbReference>
<name>A0A7C5HNY7_9CHLB</name>
<dbReference type="Gene3D" id="3.40.640.10">
    <property type="entry name" value="Type I PLP-dependent aspartate aminotransferase-like (Major domain)"/>
    <property type="match status" value="1"/>
</dbReference>
<evidence type="ECO:0000256" key="6">
    <source>
        <dbReference type="RuleBase" id="RU000481"/>
    </source>
</evidence>
<dbReference type="InterPro" id="IPR004839">
    <property type="entry name" value="Aminotransferase_I/II_large"/>
</dbReference>
<protein>
    <recommendedName>
        <fullName evidence="6">Aminotransferase</fullName>
        <ecNumber evidence="6">2.6.1.-</ecNumber>
    </recommendedName>
</protein>
<evidence type="ECO:0000313" key="8">
    <source>
        <dbReference type="EMBL" id="HHE33000.1"/>
    </source>
</evidence>
<dbReference type="SUPFAM" id="SSF53383">
    <property type="entry name" value="PLP-dependent transferases"/>
    <property type="match status" value="1"/>
</dbReference>
<dbReference type="GO" id="GO:0030170">
    <property type="term" value="F:pyridoxal phosphate binding"/>
    <property type="evidence" value="ECO:0007669"/>
    <property type="project" value="InterPro"/>
</dbReference>
<feature type="domain" description="Aminotransferase class I/classII large" evidence="7">
    <location>
        <begin position="29"/>
        <end position="381"/>
    </location>
</feature>
<dbReference type="InterPro" id="IPR015424">
    <property type="entry name" value="PyrdxlP-dep_Trfase"/>
</dbReference>
<keyword evidence="5" id="KW-0663">Pyridoxal phosphate</keyword>
<dbReference type="FunFam" id="3.40.640.10:FF:000033">
    <property type="entry name" value="Aspartate aminotransferase"/>
    <property type="match status" value="1"/>
</dbReference>
<accession>A0A7C5HNY7</accession>
<gene>
    <name evidence="8" type="ORF">ENL07_10380</name>
</gene>
<evidence type="ECO:0000256" key="2">
    <source>
        <dbReference type="ARBA" id="ARBA00007441"/>
    </source>
</evidence>
<evidence type="ECO:0000256" key="5">
    <source>
        <dbReference type="ARBA" id="ARBA00022898"/>
    </source>
</evidence>